<evidence type="ECO:0000256" key="6">
    <source>
        <dbReference type="ARBA" id="ARBA00024338"/>
    </source>
</evidence>
<feature type="transmembrane region" description="Helical" evidence="7">
    <location>
        <begin position="193"/>
        <end position="212"/>
    </location>
</feature>
<dbReference type="InterPro" id="IPR036259">
    <property type="entry name" value="MFS_trans_sf"/>
</dbReference>
<dbReference type="InterPro" id="IPR044770">
    <property type="entry name" value="MFS_spinster-like"/>
</dbReference>
<comment type="subcellular location">
    <subcellularLocation>
        <location evidence="1">Membrane</location>
        <topology evidence="1">Multi-pass membrane protein</topology>
    </subcellularLocation>
</comment>
<feature type="transmembrane region" description="Helical" evidence="7">
    <location>
        <begin position="460"/>
        <end position="477"/>
    </location>
</feature>
<comment type="similarity">
    <text evidence="6">Belongs to the major facilitator superfamily. Spinster (TC 2.A.1.49) family.</text>
</comment>
<proteinExistence type="inferred from homology"/>
<dbReference type="InterPro" id="IPR020846">
    <property type="entry name" value="MFS_dom"/>
</dbReference>
<evidence type="ECO:0000256" key="4">
    <source>
        <dbReference type="ARBA" id="ARBA00022989"/>
    </source>
</evidence>
<evidence type="ECO:0000259" key="8">
    <source>
        <dbReference type="PROSITE" id="PS50850"/>
    </source>
</evidence>
<keyword evidence="3 7" id="KW-0812">Transmembrane</keyword>
<accession>A0AAD4SJB1</accession>
<sequence>MAEPAAGSEESESIYVVVVSENTESALGTTNSCKEGSSPKKKTTWCSPKVLLLIFCLMNLLNYVDRGVIASTGVNGTPKVCNESGECIAGKGIQGAFNLTNFQDGALSTAFMVGLLVASPIFASLAKNYSKPFKLIGVGLLIWTIATACCGVTSSFWNIAVCRMLVGVGEASFVSLAAPFIDDNAPVEKKTFCLGLFYMCIPVGIAVGYVYGGFVASHLNWRCAFFGEAILMLPFVLLCFFMEPLQLKGFESGEATLTTSVQTELHEVKITEVSEQGKDVVDVSSGGGQSNNKTSRKTYLSKRTIKQISKRTIKRISRFWKDMFWNDMKVLLLEKVYVVSVLGYVAYTFVIGAYSYWGPKAGADIYHMTNVDMFFGGTTLICGVLGTLAGGYLLDRINCSIKNGFKLLTATTALGGACCFGAFCFKSMYGFLALFVLGQLFLFGAQAPVNFICLHSVKPSLRPISLAISTVAIHIFGDVPSSPLVGYIQDHIHKWRTTALILTSVFAVAAAIWLIGIFLHSVDRYNEEDNASTTQGSNTETVAA</sequence>
<dbReference type="InterPro" id="IPR011701">
    <property type="entry name" value="MFS"/>
</dbReference>
<keyword evidence="2" id="KW-0813">Transport</keyword>
<dbReference type="GO" id="GO:0022857">
    <property type="term" value="F:transmembrane transporter activity"/>
    <property type="evidence" value="ECO:0007669"/>
    <property type="project" value="InterPro"/>
</dbReference>
<dbReference type="GO" id="GO:0016020">
    <property type="term" value="C:membrane"/>
    <property type="evidence" value="ECO:0007669"/>
    <property type="project" value="UniProtKB-SubCell"/>
</dbReference>
<evidence type="ECO:0000256" key="1">
    <source>
        <dbReference type="ARBA" id="ARBA00004141"/>
    </source>
</evidence>
<evidence type="ECO:0000256" key="2">
    <source>
        <dbReference type="ARBA" id="ARBA00022448"/>
    </source>
</evidence>
<protein>
    <recommendedName>
        <fullName evidence="8">Major facilitator superfamily (MFS) profile domain-containing protein</fullName>
    </recommendedName>
</protein>
<evidence type="ECO:0000313" key="9">
    <source>
        <dbReference type="EMBL" id="KAI3908825.1"/>
    </source>
</evidence>
<evidence type="ECO:0000256" key="3">
    <source>
        <dbReference type="ARBA" id="ARBA00022692"/>
    </source>
</evidence>
<reference evidence="9" key="1">
    <citation type="submission" date="2022-04" db="EMBL/GenBank/DDBJ databases">
        <title>A functionally conserved STORR gene fusion in Papaver species that diverged 16.8 million years ago.</title>
        <authorList>
            <person name="Catania T."/>
        </authorList>
    </citation>
    <scope>NUCLEOTIDE SEQUENCE</scope>
    <source>
        <strain evidence="9">S-188037</strain>
    </source>
</reference>
<feature type="transmembrane region" description="Helical" evidence="7">
    <location>
        <begin position="336"/>
        <end position="357"/>
    </location>
</feature>
<evidence type="ECO:0000313" key="10">
    <source>
        <dbReference type="Proteomes" id="UP001202328"/>
    </source>
</evidence>
<dbReference type="AlphaFoldDB" id="A0AAD4SJB1"/>
<dbReference type="Gene3D" id="1.20.1250.20">
    <property type="entry name" value="MFS general substrate transporter like domains"/>
    <property type="match status" value="1"/>
</dbReference>
<gene>
    <name evidence="9" type="ORF">MKW98_029375</name>
</gene>
<dbReference type="CDD" id="cd17328">
    <property type="entry name" value="MFS_spinster_like"/>
    <property type="match status" value="1"/>
</dbReference>
<feature type="transmembrane region" description="Helical" evidence="7">
    <location>
        <begin position="373"/>
        <end position="393"/>
    </location>
</feature>
<keyword evidence="5 7" id="KW-0472">Membrane</keyword>
<dbReference type="EMBL" id="JAJJMB010010439">
    <property type="protein sequence ID" value="KAI3908825.1"/>
    <property type="molecule type" value="Genomic_DNA"/>
</dbReference>
<keyword evidence="4 7" id="KW-1133">Transmembrane helix</keyword>
<keyword evidence="10" id="KW-1185">Reference proteome</keyword>
<comment type="caution">
    <text evidence="9">The sequence shown here is derived from an EMBL/GenBank/DDBJ whole genome shotgun (WGS) entry which is preliminary data.</text>
</comment>
<dbReference type="PANTHER" id="PTHR23505">
    <property type="entry name" value="SPINSTER"/>
    <property type="match status" value="1"/>
</dbReference>
<feature type="transmembrane region" description="Helical" evidence="7">
    <location>
        <begin position="224"/>
        <end position="242"/>
    </location>
</feature>
<feature type="transmembrane region" description="Helical" evidence="7">
    <location>
        <begin position="497"/>
        <end position="519"/>
    </location>
</feature>
<feature type="domain" description="Major facilitator superfamily (MFS) profile" evidence="8">
    <location>
        <begin position="51"/>
        <end position="528"/>
    </location>
</feature>
<organism evidence="9 10">
    <name type="scientific">Papaver atlanticum</name>
    <dbReference type="NCBI Taxonomy" id="357466"/>
    <lineage>
        <taxon>Eukaryota</taxon>
        <taxon>Viridiplantae</taxon>
        <taxon>Streptophyta</taxon>
        <taxon>Embryophyta</taxon>
        <taxon>Tracheophyta</taxon>
        <taxon>Spermatophyta</taxon>
        <taxon>Magnoliopsida</taxon>
        <taxon>Ranunculales</taxon>
        <taxon>Papaveraceae</taxon>
        <taxon>Papaveroideae</taxon>
        <taxon>Papaver</taxon>
    </lineage>
</organism>
<evidence type="ECO:0000256" key="5">
    <source>
        <dbReference type="ARBA" id="ARBA00023136"/>
    </source>
</evidence>
<dbReference type="SUPFAM" id="SSF103473">
    <property type="entry name" value="MFS general substrate transporter"/>
    <property type="match status" value="1"/>
</dbReference>
<feature type="transmembrane region" description="Helical" evidence="7">
    <location>
        <begin position="105"/>
        <end position="123"/>
    </location>
</feature>
<dbReference type="Pfam" id="PF07690">
    <property type="entry name" value="MFS_1"/>
    <property type="match status" value="1"/>
</dbReference>
<evidence type="ECO:0000256" key="7">
    <source>
        <dbReference type="SAM" id="Phobius"/>
    </source>
</evidence>
<dbReference type="PROSITE" id="PS50850">
    <property type="entry name" value="MFS"/>
    <property type="match status" value="1"/>
</dbReference>
<dbReference type="Proteomes" id="UP001202328">
    <property type="component" value="Unassembled WGS sequence"/>
</dbReference>
<name>A0AAD4SJB1_9MAGN</name>
<dbReference type="PANTHER" id="PTHR23505:SF83">
    <property type="entry name" value="SPHINGOLIPID TRANSPORTER SPINSTER HOMOLOG 2-RELATED"/>
    <property type="match status" value="1"/>
</dbReference>
<feature type="transmembrane region" description="Helical" evidence="7">
    <location>
        <begin position="135"/>
        <end position="157"/>
    </location>
</feature>